<dbReference type="Pfam" id="PF13229">
    <property type="entry name" value="Beta_helix"/>
    <property type="match status" value="1"/>
</dbReference>
<dbReference type="RefSeq" id="WP_015958703.1">
    <property type="nucleotide sequence ID" value="NZ_BILO01000001.1"/>
</dbReference>
<sequence>MRKYSRRVFLFVISSFVFISYKNKVFGKEIDNGMLRFFGDLSIDDLTISSFSQIISVNGKFYKLDREVTSYSIPVRVSISQWNNQKSYFKELSVNEVSYVDFYFYKKNVTPEVFGAIGDGIADDTLAMTKCFKIKNNIVFRENATYRITSKIIVSGAIVVDARNASIKCDGCFMEVIDGGGSIWNGGKLISDTVPYTVIYDSHWNIIQQGPIGNGRMPFNDEKRIPAKYQSQMIGCAIIFRSSTQSVQHGLLVQGLSTNYGNVVVAGFDNCNFINCNIRGGNHIGGISIMNGTREPLLWAYSTTDINPFIFCRGKNHNIINCIFHECNNNGLYLSGSDNVVVKHCRFINNGESGIKTAQYVKRSWTSTTSCCTNVFIKGCFSSGQYYDGFDVQNAYGSGSYMHLDSFVKIEDCITIKNYHAGIVSQGGGNIFNNCFAELNGSHGIISKESENVQMLHCQAINNGQFFGGVELTLVGPGSIMRDCLAVHTLGSRPYMVINQQTGNFSKIKNTSYSIDNRVSDRKKCMIGIDINIKNLNAKP</sequence>
<keyword evidence="2" id="KW-0456">Lyase</keyword>
<reference evidence="2" key="1">
    <citation type="submission" date="2014-04" db="EMBL/GenBank/DDBJ databases">
        <authorList>
            <person name="Harrison E."/>
        </authorList>
    </citation>
    <scope>NUCLEOTIDE SEQUENCE</scope>
    <source>
        <strain evidence="2">MGH 78578</strain>
    </source>
</reference>
<dbReference type="InterPro" id="IPR006626">
    <property type="entry name" value="PbH1"/>
</dbReference>
<evidence type="ECO:0000313" key="2">
    <source>
        <dbReference type="EMBL" id="BAT23971.1"/>
    </source>
</evidence>
<evidence type="ECO:0000259" key="1">
    <source>
        <dbReference type="Pfam" id="PF13229"/>
    </source>
</evidence>
<dbReference type="EMBL" id="AB924589">
    <property type="protein sequence ID" value="BAT23971.1"/>
    <property type="molecule type" value="Genomic_DNA"/>
</dbReference>
<reference evidence="2" key="2">
    <citation type="journal article" date="2015" name="Sci. Rep.">
        <title>Genetic analysis of capsular polysaccharide synthesis gene clusters in 79 capsular types of Klebsiella spp.</title>
        <authorList>
            <person name="Pan Y.J."/>
            <person name="Lin T.L."/>
            <person name="Chen C.T."/>
            <person name="Chen Y.Y."/>
            <person name="Hsieh P.F."/>
            <person name="Hsu C.R."/>
            <person name="Wu M.C."/>
            <person name="Wang J.T."/>
        </authorList>
    </citation>
    <scope>NUCLEOTIDE SEQUENCE</scope>
    <source>
        <strain evidence="2">MGH 78578</strain>
    </source>
</reference>
<feature type="domain" description="Right handed beta helix" evidence="1">
    <location>
        <begin position="310"/>
        <end position="470"/>
    </location>
</feature>
<protein>
    <submittedName>
        <fullName evidence="2">Possible carbohydrate lyase</fullName>
    </submittedName>
</protein>
<dbReference type="InterPro" id="IPR039448">
    <property type="entry name" value="Beta_helix"/>
</dbReference>
<dbReference type="Gene3D" id="2.160.20.10">
    <property type="entry name" value="Single-stranded right-handed beta-helix, Pectin lyase-like"/>
    <property type="match status" value="2"/>
</dbReference>
<dbReference type="InterPro" id="IPR011050">
    <property type="entry name" value="Pectin_lyase_fold/virulence"/>
</dbReference>
<dbReference type="InterPro" id="IPR012334">
    <property type="entry name" value="Pectin_lyas_fold"/>
</dbReference>
<dbReference type="SUPFAM" id="SSF51126">
    <property type="entry name" value="Pectin lyase-like"/>
    <property type="match status" value="1"/>
</dbReference>
<name>A0A0P0YRW9_KLEPN</name>
<dbReference type="AlphaFoldDB" id="A0A0P0YRW9"/>
<organism evidence="2">
    <name type="scientific">Klebsiella pneumoniae</name>
    <dbReference type="NCBI Taxonomy" id="573"/>
    <lineage>
        <taxon>Bacteria</taxon>
        <taxon>Pseudomonadati</taxon>
        <taxon>Pseudomonadota</taxon>
        <taxon>Gammaproteobacteria</taxon>
        <taxon>Enterobacterales</taxon>
        <taxon>Enterobacteriaceae</taxon>
        <taxon>Klebsiella/Raoultella group</taxon>
        <taxon>Klebsiella</taxon>
        <taxon>Klebsiella pneumoniae complex</taxon>
    </lineage>
</organism>
<dbReference type="GO" id="GO:0016829">
    <property type="term" value="F:lyase activity"/>
    <property type="evidence" value="ECO:0007669"/>
    <property type="project" value="UniProtKB-KW"/>
</dbReference>
<proteinExistence type="predicted"/>
<dbReference type="SMART" id="SM00710">
    <property type="entry name" value="PbH1"/>
    <property type="match status" value="7"/>
</dbReference>
<accession>A0A0P0YRW9</accession>